<keyword evidence="1" id="KW-1133">Transmembrane helix</keyword>
<dbReference type="EMBL" id="CP104003">
    <property type="protein sequence ID" value="UWM54176.1"/>
    <property type="molecule type" value="Genomic_DNA"/>
</dbReference>
<accession>A0A9E7R235</accession>
<proteinExistence type="predicted"/>
<protein>
    <recommendedName>
        <fullName evidence="4">Fenitrothion hydrolase</fullName>
    </recommendedName>
</protein>
<gene>
    <name evidence="2" type="ORF">N0B31_18915</name>
</gene>
<dbReference type="GeneID" id="74944539"/>
<keyword evidence="1" id="KW-0812">Transmembrane</keyword>
<name>A0A9E7R235_9EURY</name>
<dbReference type="Proteomes" id="UP001057580">
    <property type="component" value="Chromosome"/>
</dbReference>
<feature type="transmembrane region" description="Helical" evidence="1">
    <location>
        <begin position="166"/>
        <end position="185"/>
    </location>
</feature>
<evidence type="ECO:0000256" key="1">
    <source>
        <dbReference type="SAM" id="Phobius"/>
    </source>
</evidence>
<dbReference type="KEGG" id="ssai:N0B31_18915"/>
<feature type="transmembrane region" description="Helical" evidence="1">
    <location>
        <begin position="85"/>
        <end position="103"/>
    </location>
</feature>
<feature type="transmembrane region" description="Helical" evidence="1">
    <location>
        <begin position="45"/>
        <end position="64"/>
    </location>
</feature>
<feature type="transmembrane region" description="Helical" evidence="1">
    <location>
        <begin position="197"/>
        <end position="221"/>
    </location>
</feature>
<evidence type="ECO:0000313" key="2">
    <source>
        <dbReference type="EMBL" id="UWM54176.1"/>
    </source>
</evidence>
<keyword evidence="1" id="KW-0472">Membrane</keyword>
<sequence>MGRPSLARPVTLASTALAFLLAGTGLVAAHPGIGTKFDAPLPLPLLFAGAGLTVAATAGYLAVGEREVRTGERALGRLGPGTGRALRTLGAGGFLVLFVAALADGAFGRQVQLENLATVFVWPLWLKGVALVSVLAGSPWRVLSPWHTLYRGLCRLEGDTVALREYPAWLGAWPALLGVLALGFVENLTVLPRDPLLTAALLASYALAMLLGGVAFGPTWFDRADTLAVLYRLFGRVRVLDVERTDRGGYALSLRPPWRGTLAPVPPAEAAVVVLAVFTVSFDGFRETPEFQSVAGVFRETFGPGLGAALPVYGLGAVLFLVVFVAATWLTATLLDADPGRTTGRLAPTVLPIAAAYEVAHNVDYLLVNAGQFGTLVAGRVGLSLSVDPTAWLSLPVYWGLQVALVVLGHVVAVVAAHAVLRRGAIGRRDTGGTVGRAHVPLTLVMVAYTLVSLFVISRPVVA</sequence>
<feature type="transmembrane region" description="Helical" evidence="1">
    <location>
        <begin position="442"/>
        <end position="462"/>
    </location>
</feature>
<feature type="transmembrane region" description="Helical" evidence="1">
    <location>
        <begin position="306"/>
        <end position="330"/>
    </location>
</feature>
<evidence type="ECO:0008006" key="4">
    <source>
        <dbReference type="Google" id="ProtNLM"/>
    </source>
</evidence>
<evidence type="ECO:0000313" key="3">
    <source>
        <dbReference type="Proteomes" id="UP001057580"/>
    </source>
</evidence>
<dbReference type="RefSeq" id="WP_260593170.1">
    <property type="nucleotide sequence ID" value="NZ_CP104003.1"/>
</dbReference>
<reference evidence="2" key="1">
    <citation type="submission" date="2022-09" db="EMBL/GenBank/DDBJ databases">
        <title>Diverse halophilic archaea isolated from saline environments.</title>
        <authorList>
            <person name="Cui H.-L."/>
        </authorList>
    </citation>
    <scope>NUCLEOTIDE SEQUENCE</scope>
    <source>
        <strain evidence="2">ZS-35-S2</strain>
    </source>
</reference>
<feature type="transmembrane region" description="Helical" evidence="1">
    <location>
        <begin position="397"/>
        <end position="421"/>
    </location>
</feature>
<dbReference type="AlphaFoldDB" id="A0A9E7R235"/>
<keyword evidence="3" id="KW-1185">Reference proteome</keyword>
<organism evidence="2 3">
    <name type="scientific">Salinirubellus salinus</name>
    <dbReference type="NCBI Taxonomy" id="1364945"/>
    <lineage>
        <taxon>Archaea</taxon>
        <taxon>Methanobacteriati</taxon>
        <taxon>Methanobacteriota</taxon>
        <taxon>Stenosarchaea group</taxon>
        <taxon>Halobacteria</taxon>
        <taxon>Halobacteriales</taxon>
        <taxon>Natronomonadaceae</taxon>
        <taxon>Salinirubellus</taxon>
    </lineage>
</organism>